<feature type="domain" description="Cas12f1-like TNB" evidence="7">
    <location>
        <begin position="369"/>
        <end position="433"/>
    </location>
</feature>
<dbReference type="Pfam" id="PF01385">
    <property type="entry name" value="OrfB_IS605"/>
    <property type="match status" value="1"/>
</dbReference>
<dbReference type="InterPro" id="IPR001959">
    <property type="entry name" value="Transposase"/>
</dbReference>
<proteinExistence type="inferred from homology"/>
<sequence>MSQKVRVTHVKVKGGQPYLGQHDGMPRYSDDPDAVMRWLCDGWRSRYNQCRSTRRKYGPDHELIPIGDTVTDLTDAQARRACPWLAALPTLILQSPSKLEAVEWYSNVKRRKTARKQHRNPGRMPRFKSRHHDPLTFVCWYDGGRNAVFRQVNKTHGIVTITGQNPVGFRAHGARWRVEIHVKTSQPVRAYTNVRVNWTDRTLVFTNPPQPLDATLTGRAVGLDRGVAHQLATSDGRFIDLPQAKLNRISKEVARRQKAMARKALLAGYHNQRDYRKHGASKRYERERRQVARLYRKARDITVDWAQQATTRLVRGYDFIVMEGLNLQGMIRRCKPKSDPKHPGRYLHNGQTAKRGLNRGLLQSNLGLIRSLLEYKTRLLSGKTLATVNPAYTSRTCIRCGHCAKENRESQAVFSCTKCGFTWNADLNAAVNILDMGVRAASAGELSEQGMDYALRAVNMARHGDATRGSRALFAREPQPSDASPATGIPRL</sequence>
<evidence type="ECO:0000259" key="6">
    <source>
        <dbReference type="Pfam" id="PF01385"/>
    </source>
</evidence>
<feature type="region of interest" description="Disordered" evidence="5">
    <location>
        <begin position="471"/>
        <end position="492"/>
    </location>
</feature>
<dbReference type="Pfam" id="PF07282">
    <property type="entry name" value="Cas12f1-like_TNB"/>
    <property type="match status" value="1"/>
</dbReference>
<reference evidence="8 9" key="1">
    <citation type="submission" date="2018-08" db="EMBL/GenBank/DDBJ databases">
        <title>A genome reference for cultivated species of the human gut microbiota.</title>
        <authorList>
            <person name="Zou Y."/>
            <person name="Xue W."/>
            <person name="Luo G."/>
        </authorList>
    </citation>
    <scope>NUCLEOTIDE SEQUENCE [LARGE SCALE GENOMIC DNA]</scope>
    <source>
        <strain evidence="8 9">TF06-45A</strain>
    </source>
</reference>
<feature type="domain" description="Probable transposase IS891/IS1136/IS1341" evidence="6">
    <location>
        <begin position="213"/>
        <end position="332"/>
    </location>
</feature>
<evidence type="ECO:0000313" key="8">
    <source>
        <dbReference type="EMBL" id="RGL48706.1"/>
    </source>
</evidence>
<dbReference type="RefSeq" id="WP_117712333.1">
    <property type="nucleotide sequence ID" value="NZ_QSRZ01000006.1"/>
</dbReference>
<dbReference type="GO" id="GO:0006310">
    <property type="term" value="P:DNA recombination"/>
    <property type="evidence" value="ECO:0007669"/>
    <property type="project" value="UniProtKB-KW"/>
</dbReference>
<evidence type="ECO:0000256" key="4">
    <source>
        <dbReference type="ARBA" id="ARBA00023172"/>
    </source>
</evidence>
<gene>
    <name evidence="8" type="ORF">DXC63_06995</name>
</gene>
<evidence type="ECO:0000256" key="2">
    <source>
        <dbReference type="ARBA" id="ARBA00022578"/>
    </source>
</evidence>
<evidence type="ECO:0000256" key="5">
    <source>
        <dbReference type="SAM" id="MobiDB-lite"/>
    </source>
</evidence>
<dbReference type="GO" id="GO:0032196">
    <property type="term" value="P:transposition"/>
    <property type="evidence" value="ECO:0007669"/>
    <property type="project" value="UniProtKB-KW"/>
</dbReference>
<name>A0A3E4S6C4_BIFLN</name>
<dbReference type="InterPro" id="IPR010095">
    <property type="entry name" value="Cas12f1-like_TNB"/>
</dbReference>
<evidence type="ECO:0000256" key="1">
    <source>
        <dbReference type="ARBA" id="ARBA00008761"/>
    </source>
</evidence>
<organism evidence="8 9">
    <name type="scientific">Bifidobacterium longum</name>
    <dbReference type="NCBI Taxonomy" id="216816"/>
    <lineage>
        <taxon>Bacteria</taxon>
        <taxon>Bacillati</taxon>
        <taxon>Actinomycetota</taxon>
        <taxon>Actinomycetes</taxon>
        <taxon>Bifidobacteriales</taxon>
        <taxon>Bifidobacteriaceae</taxon>
        <taxon>Bifidobacterium</taxon>
    </lineage>
</organism>
<evidence type="ECO:0000259" key="7">
    <source>
        <dbReference type="Pfam" id="PF07282"/>
    </source>
</evidence>
<comment type="caution">
    <text evidence="8">The sequence shown here is derived from an EMBL/GenBank/DDBJ whole genome shotgun (WGS) entry which is preliminary data.</text>
</comment>
<keyword evidence="4" id="KW-0233">DNA recombination</keyword>
<keyword evidence="3" id="KW-0238">DNA-binding</keyword>
<dbReference type="AlphaFoldDB" id="A0A3E4S6C4"/>
<accession>A0A3E4S6C4</accession>
<protein>
    <submittedName>
        <fullName evidence="8">Transposase</fullName>
    </submittedName>
</protein>
<evidence type="ECO:0000256" key="3">
    <source>
        <dbReference type="ARBA" id="ARBA00023125"/>
    </source>
</evidence>
<dbReference type="NCBIfam" id="NF040570">
    <property type="entry name" value="guided_TnpB"/>
    <property type="match status" value="1"/>
</dbReference>
<evidence type="ECO:0000313" key="9">
    <source>
        <dbReference type="Proteomes" id="UP000261288"/>
    </source>
</evidence>
<dbReference type="Proteomes" id="UP000261288">
    <property type="component" value="Unassembled WGS sequence"/>
</dbReference>
<keyword evidence="2" id="KW-0815">Transposition</keyword>
<dbReference type="EMBL" id="QSRZ01000006">
    <property type="protein sequence ID" value="RGL48706.1"/>
    <property type="molecule type" value="Genomic_DNA"/>
</dbReference>
<comment type="similarity">
    <text evidence="1">In the C-terminal section; belongs to the transposase 35 family.</text>
</comment>
<dbReference type="GO" id="GO:0003677">
    <property type="term" value="F:DNA binding"/>
    <property type="evidence" value="ECO:0007669"/>
    <property type="project" value="UniProtKB-KW"/>
</dbReference>